<evidence type="ECO:0000256" key="11">
    <source>
        <dbReference type="ARBA" id="ARBA00023303"/>
    </source>
</evidence>
<keyword evidence="8 12" id="KW-1133">Transmembrane helix</keyword>
<dbReference type="Gene3D" id="1.20.120.350">
    <property type="entry name" value="Voltage-gated potassium channels. Chain C"/>
    <property type="match status" value="1"/>
</dbReference>
<dbReference type="AlphaFoldDB" id="A0A425XZT1"/>
<dbReference type="PANTHER" id="PTHR11537:SF254">
    <property type="entry name" value="POTASSIUM VOLTAGE-GATED CHANNEL PROTEIN SHAB"/>
    <property type="match status" value="1"/>
</dbReference>
<dbReference type="GO" id="GO:0008076">
    <property type="term" value="C:voltage-gated potassium channel complex"/>
    <property type="evidence" value="ECO:0007669"/>
    <property type="project" value="InterPro"/>
</dbReference>
<dbReference type="GO" id="GO:0001508">
    <property type="term" value="P:action potential"/>
    <property type="evidence" value="ECO:0007669"/>
    <property type="project" value="TreeGrafter"/>
</dbReference>
<gene>
    <name evidence="14" type="ORF">DWB61_11770</name>
</gene>
<feature type="transmembrane region" description="Helical" evidence="12">
    <location>
        <begin position="51"/>
        <end position="70"/>
    </location>
</feature>
<comment type="caution">
    <text evidence="14">The sequence shown here is derived from an EMBL/GenBank/DDBJ whole genome shotgun (WGS) entry which is preliminary data.</text>
</comment>
<keyword evidence="10 12" id="KW-0472">Membrane</keyword>
<dbReference type="InterPro" id="IPR027359">
    <property type="entry name" value="Volt_channel_dom_sf"/>
</dbReference>
<evidence type="ECO:0000259" key="13">
    <source>
        <dbReference type="Pfam" id="PF00520"/>
    </source>
</evidence>
<keyword evidence="5" id="KW-0631">Potassium channel</keyword>
<dbReference type="Pfam" id="PF00520">
    <property type="entry name" value="Ion_trans"/>
    <property type="match status" value="1"/>
</dbReference>
<dbReference type="InterPro" id="IPR005821">
    <property type="entry name" value="Ion_trans_dom"/>
</dbReference>
<keyword evidence="7" id="KW-0630">Potassium</keyword>
<keyword evidence="6" id="KW-0851">Voltage-gated channel</keyword>
<evidence type="ECO:0000313" key="14">
    <source>
        <dbReference type="EMBL" id="RRG20686.1"/>
    </source>
</evidence>
<proteinExistence type="predicted"/>
<evidence type="ECO:0000256" key="1">
    <source>
        <dbReference type="ARBA" id="ARBA00004141"/>
    </source>
</evidence>
<evidence type="ECO:0000256" key="3">
    <source>
        <dbReference type="ARBA" id="ARBA00022538"/>
    </source>
</evidence>
<feature type="transmembrane region" description="Helical" evidence="12">
    <location>
        <begin position="155"/>
        <end position="176"/>
    </location>
</feature>
<evidence type="ECO:0000256" key="8">
    <source>
        <dbReference type="ARBA" id="ARBA00022989"/>
    </source>
</evidence>
<feature type="transmembrane region" description="Helical" evidence="12">
    <location>
        <begin position="21"/>
        <end position="39"/>
    </location>
</feature>
<keyword evidence="11" id="KW-0407">Ion channel</keyword>
<dbReference type="SUPFAM" id="SSF81324">
    <property type="entry name" value="Voltage-gated potassium channels"/>
    <property type="match status" value="1"/>
</dbReference>
<keyword evidence="3" id="KW-0633">Potassium transport</keyword>
<feature type="transmembrane region" description="Helical" evidence="12">
    <location>
        <begin position="216"/>
        <end position="242"/>
    </location>
</feature>
<dbReference type="InterPro" id="IPR028325">
    <property type="entry name" value="VG_K_chnl"/>
</dbReference>
<dbReference type="EMBL" id="QQWG01000011">
    <property type="protein sequence ID" value="RRG20686.1"/>
    <property type="molecule type" value="Genomic_DNA"/>
</dbReference>
<dbReference type="PRINTS" id="PR00169">
    <property type="entry name" value="KCHANNEL"/>
</dbReference>
<evidence type="ECO:0000256" key="12">
    <source>
        <dbReference type="SAM" id="Phobius"/>
    </source>
</evidence>
<feature type="transmembrane region" description="Helical" evidence="12">
    <location>
        <begin position="91"/>
        <end position="113"/>
    </location>
</feature>
<evidence type="ECO:0000256" key="10">
    <source>
        <dbReference type="ARBA" id="ARBA00023136"/>
    </source>
</evidence>
<accession>A0A425XZT1</accession>
<feature type="transmembrane region" description="Helical" evidence="12">
    <location>
        <begin position="188"/>
        <end position="210"/>
    </location>
</feature>
<keyword evidence="2" id="KW-0813">Transport</keyword>
<keyword evidence="4 12" id="KW-0812">Transmembrane</keyword>
<dbReference type="OrthoDB" id="9799090at2"/>
<evidence type="ECO:0000256" key="6">
    <source>
        <dbReference type="ARBA" id="ARBA00022882"/>
    </source>
</evidence>
<name>A0A425XZT1_9BACT</name>
<evidence type="ECO:0000256" key="5">
    <source>
        <dbReference type="ARBA" id="ARBA00022826"/>
    </source>
</evidence>
<comment type="subcellular location">
    <subcellularLocation>
        <location evidence="1">Membrane</location>
        <topology evidence="1">Multi-pass membrane protein</topology>
    </subcellularLocation>
</comment>
<evidence type="ECO:0000313" key="15">
    <source>
        <dbReference type="Proteomes" id="UP000285794"/>
    </source>
</evidence>
<dbReference type="GO" id="GO:0005249">
    <property type="term" value="F:voltage-gated potassium channel activity"/>
    <property type="evidence" value="ECO:0007669"/>
    <property type="project" value="InterPro"/>
</dbReference>
<dbReference type="Proteomes" id="UP000285794">
    <property type="component" value="Unassembled WGS sequence"/>
</dbReference>
<dbReference type="Gene3D" id="1.10.287.70">
    <property type="match status" value="1"/>
</dbReference>
<feature type="domain" description="Ion transport" evidence="13">
    <location>
        <begin position="20"/>
        <end position="241"/>
    </location>
</feature>
<evidence type="ECO:0000256" key="9">
    <source>
        <dbReference type="ARBA" id="ARBA00023065"/>
    </source>
</evidence>
<dbReference type="RefSeq" id="WP_125031088.1">
    <property type="nucleotide sequence ID" value="NZ_JAPXVP010000010.1"/>
</dbReference>
<dbReference type="PANTHER" id="PTHR11537">
    <property type="entry name" value="VOLTAGE-GATED POTASSIUM CHANNEL"/>
    <property type="match status" value="1"/>
</dbReference>
<evidence type="ECO:0000256" key="4">
    <source>
        <dbReference type="ARBA" id="ARBA00022692"/>
    </source>
</evidence>
<sequence length="273" mass="31096">MKSRIYELVEKGSHGRRLNQMFDNFIMSLIVMSLVSIILESIPDVHSKYSEILYGFNILSIGIFTIEYFMRIYVSDVTHPSETRLKSASKFIFSTYGLIDLLAILPFFLPMLIKIDLRFLRALRLTRFLRILKLNRYNDSLNLIWAVIKEKKSELAVTGFLTFLILMIASFLMYHIEGDKQPEAFSNILESFWWAVATLTTVGYGDIYPITGLGKFISGLIAILGIGIVALPTGIVGAGFMAKVEQVKQKKEDRKCPHCGCDLLTRQHEIHSN</sequence>
<keyword evidence="15" id="KW-1185">Reference proteome</keyword>
<protein>
    <submittedName>
        <fullName evidence="14">Ion transporter</fullName>
    </submittedName>
</protein>
<keyword evidence="9" id="KW-0406">Ion transport</keyword>
<evidence type="ECO:0000256" key="2">
    <source>
        <dbReference type="ARBA" id="ARBA00022448"/>
    </source>
</evidence>
<organism evidence="14 15">
    <name type="scientific">Ancylomarina euxinus</name>
    <dbReference type="NCBI Taxonomy" id="2283627"/>
    <lineage>
        <taxon>Bacteria</taxon>
        <taxon>Pseudomonadati</taxon>
        <taxon>Bacteroidota</taxon>
        <taxon>Bacteroidia</taxon>
        <taxon>Marinilabiliales</taxon>
        <taxon>Marinifilaceae</taxon>
        <taxon>Ancylomarina</taxon>
    </lineage>
</organism>
<reference evidence="14 15" key="1">
    <citation type="submission" date="2018-07" db="EMBL/GenBank/DDBJ databases">
        <title>Draft genome sequence of Ancylomarina sp. M1P.</title>
        <authorList>
            <person name="Yadav S."/>
            <person name="Villanueva L."/>
            <person name="Damste J.S.S."/>
        </authorList>
    </citation>
    <scope>NUCLEOTIDE SEQUENCE [LARGE SCALE GENOMIC DNA]</scope>
    <source>
        <strain evidence="14 15">M1P</strain>
    </source>
</reference>
<evidence type="ECO:0000256" key="7">
    <source>
        <dbReference type="ARBA" id="ARBA00022958"/>
    </source>
</evidence>